<accession>A4RZC2</accession>
<evidence type="ECO:0000259" key="2">
    <source>
        <dbReference type="Pfam" id="PF18755"/>
    </source>
</evidence>
<dbReference type="KEGG" id="olu:OSTLU_32332"/>
<organism evidence="3 4">
    <name type="scientific">Ostreococcus lucimarinus (strain CCE9901)</name>
    <dbReference type="NCBI Taxonomy" id="436017"/>
    <lineage>
        <taxon>Eukaryota</taxon>
        <taxon>Viridiplantae</taxon>
        <taxon>Chlorophyta</taxon>
        <taxon>Mamiellophyceae</taxon>
        <taxon>Mamiellales</taxon>
        <taxon>Bathycoccaceae</taxon>
        <taxon>Ostreococcus</taxon>
    </lineage>
</organism>
<feature type="region of interest" description="Disordered" evidence="1">
    <location>
        <begin position="1"/>
        <end position="22"/>
    </location>
</feature>
<evidence type="ECO:0000256" key="1">
    <source>
        <dbReference type="SAM" id="MobiDB-lite"/>
    </source>
</evidence>
<dbReference type="OMA" id="GWKSARY"/>
<name>A4RZC2_OSTLU</name>
<keyword evidence="4" id="KW-1185">Reference proteome</keyword>
<dbReference type="AlphaFoldDB" id="A4RZC2"/>
<dbReference type="RefSeq" id="XP_001418306.1">
    <property type="nucleotide sequence ID" value="XM_001418269.1"/>
</dbReference>
<dbReference type="Pfam" id="PF18755">
    <property type="entry name" value="RAMA"/>
    <property type="match status" value="1"/>
</dbReference>
<proteinExistence type="predicted"/>
<reference evidence="3 4" key="1">
    <citation type="journal article" date="2007" name="Proc. Natl. Acad. Sci. U.S.A.">
        <title>The tiny eukaryote Ostreococcus provides genomic insights into the paradox of plankton speciation.</title>
        <authorList>
            <person name="Palenik B."/>
            <person name="Grimwood J."/>
            <person name="Aerts A."/>
            <person name="Rouze P."/>
            <person name="Salamov A."/>
            <person name="Putnam N."/>
            <person name="Dupont C."/>
            <person name="Jorgensen R."/>
            <person name="Derelle E."/>
            <person name="Rombauts S."/>
            <person name="Zhou K."/>
            <person name="Otillar R."/>
            <person name="Merchant S.S."/>
            <person name="Podell S."/>
            <person name="Gaasterland T."/>
            <person name="Napoli C."/>
            <person name="Gendler K."/>
            <person name="Manuell A."/>
            <person name="Tai V."/>
            <person name="Vallon O."/>
            <person name="Piganeau G."/>
            <person name="Jancek S."/>
            <person name="Heijde M."/>
            <person name="Jabbari K."/>
            <person name="Bowler C."/>
            <person name="Lohr M."/>
            <person name="Robbens S."/>
            <person name="Werner G."/>
            <person name="Dubchak I."/>
            <person name="Pazour G.J."/>
            <person name="Ren Q."/>
            <person name="Paulsen I."/>
            <person name="Delwiche C."/>
            <person name="Schmutz J."/>
            <person name="Rokhsar D."/>
            <person name="Van de Peer Y."/>
            <person name="Moreau H."/>
            <person name="Grigoriev I.V."/>
        </authorList>
    </citation>
    <scope>NUCLEOTIDE SEQUENCE [LARGE SCALE GENOMIC DNA]</scope>
    <source>
        <strain evidence="3 4">CCE9901</strain>
    </source>
</reference>
<feature type="region of interest" description="Disordered" evidence="1">
    <location>
        <begin position="44"/>
        <end position="81"/>
    </location>
</feature>
<dbReference type="Proteomes" id="UP000001568">
    <property type="component" value="Chromosome 6"/>
</dbReference>
<gene>
    <name evidence="3" type="ORF">OSTLU_32332</name>
</gene>
<dbReference type="STRING" id="436017.A4RZC2"/>
<feature type="domain" description="RAMA" evidence="2">
    <location>
        <begin position="96"/>
        <end position="192"/>
    </location>
</feature>
<evidence type="ECO:0000313" key="4">
    <source>
        <dbReference type="Proteomes" id="UP000001568"/>
    </source>
</evidence>
<dbReference type="eggNOG" id="KOG1555">
    <property type="taxonomic scope" value="Eukaryota"/>
</dbReference>
<feature type="compositionally biased region" description="Polar residues" evidence="1">
    <location>
        <begin position="52"/>
        <end position="72"/>
    </location>
</feature>
<sequence>MQTRLDREEEAEEMSKLWHDDPATWLERSKTQWSARHRASVYAKQKAMGVANPSTTGHASRAQGGTSSSTVKTTRKNRAAGEPLVQLGERGKAGIGKISCSLVDLIQSGLLKSGAEKMFIVYQDNVWKGDLGEDGVITFQGQRFTSPSAWAIFAKRLTNPTKKADDGWKSARYGDPDGPTLDQVKGEYARINQLKLAGLEVQVEEASRTLTAEASAAKAAGGAADSPRATRKRKAAGVVTASADDMSWTVKFPGCEFGAPEPYAGTVADENMDFKGLVGKYVCVFRECAGDKSWWAAKVIKVRDLDTHAEADLLFSDAKIEREVDVESLASEGELVVLDEC</sequence>
<evidence type="ECO:0000313" key="3">
    <source>
        <dbReference type="EMBL" id="ABO96599.1"/>
    </source>
</evidence>
<dbReference type="EMBL" id="CP000586">
    <property type="protein sequence ID" value="ABO96599.1"/>
    <property type="molecule type" value="Genomic_DNA"/>
</dbReference>
<dbReference type="InterPro" id="IPR040843">
    <property type="entry name" value="RAMA"/>
</dbReference>
<dbReference type="Gramene" id="ABO96599">
    <property type="protein sequence ID" value="ABO96599"/>
    <property type="gene ID" value="OSTLU_32332"/>
</dbReference>
<dbReference type="OrthoDB" id="167806at2759"/>
<dbReference type="HOGENOM" id="CLU_814789_0_0_1"/>
<dbReference type="GeneID" id="5002186"/>
<protein>
    <recommendedName>
        <fullName evidence="2">RAMA domain-containing protein</fullName>
    </recommendedName>
</protein>